<reference evidence="2 3" key="1">
    <citation type="submission" date="2018-08" db="EMBL/GenBank/DDBJ databases">
        <title>A genome reference for cultivated species of the human gut microbiota.</title>
        <authorList>
            <person name="Zou Y."/>
            <person name="Xue W."/>
            <person name="Luo G."/>
        </authorList>
    </citation>
    <scope>NUCLEOTIDE SEQUENCE [LARGE SCALE GENOMIC DNA]</scope>
    <source>
        <strain evidence="2 3">AM25-1</strain>
    </source>
</reference>
<dbReference type="Proteomes" id="UP000284676">
    <property type="component" value="Unassembled WGS sequence"/>
</dbReference>
<feature type="transmembrane region" description="Helical" evidence="1">
    <location>
        <begin position="12"/>
        <end position="36"/>
    </location>
</feature>
<keyword evidence="1" id="KW-1133">Transmembrane helix</keyword>
<feature type="transmembrane region" description="Helical" evidence="1">
    <location>
        <begin position="65"/>
        <end position="86"/>
    </location>
</feature>
<sequence length="190" mass="22705">MKKFLNLLGQLIFLNLLFIISSIPVITFGAGISSCYEVIKMWDKDIEINIITFYFQKFKRIVKKVLVLNIIMLILGILFIIIFIFLWNQEIILAKIILFPFLSSFLIILMTMSYYYYYVIDKIEEKNLDIIKYSFFKSLINIKKSFIILLYPILIIILFILYNIYIWEFIIVIGFGVGFYINFKILRSIY</sequence>
<evidence type="ECO:0000313" key="3">
    <source>
        <dbReference type="Proteomes" id="UP000284676"/>
    </source>
</evidence>
<keyword evidence="1" id="KW-0472">Membrane</keyword>
<organism evidence="2 3">
    <name type="scientific">Fusobacterium mortiferum</name>
    <dbReference type="NCBI Taxonomy" id="850"/>
    <lineage>
        <taxon>Bacteria</taxon>
        <taxon>Fusobacteriati</taxon>
        <taxon>Fusobacteriota</taxon>
        <taxon>Fusobacteriia</taxon>
        <taxon>Fusobacteriales</taxon>
        <taxon>Fusobacteriaceae</taxon>
        <taxon>Fusobacterium</taxon>
    </lineage>
</organism>
<feature type="transmembrane region" description="Helical" evidence="1">
    <location>
        <begin position="164"/>
        <end position="183"/>
    </location>
</feature>
<proteinExistence type="predicted"/>
<protein>
    <recommendedName>
        <fullName evidence="4">DUF624 domain-containing protein</fullName>
    </recommendedName>
</protein>
<dbReference type="PROSITE" id="PS51257">
    <property type="entry name" value="PROKAR_LIPOPROTEIN"/>
    <property type="match status" value="1"/>
</dbReference>
<name>A0A414PQ91_FUSMR</name>
<dbReference type="AlphaFoldDB" id="A0A414PQ91"/>
<comment type="caution">
    <text evidence="2">The sequence shown here is derived from an EMBL/GenBank/DDBJ whole genome shotgun (WGS) entry which is preliminary data.</text>
</comment>
<evidence type="ECO:0000256" key="1">
    <source>
        <dbReference type="SAM" id="Phobius"/>
    </source>
</evidence>
<evidence type="ECO:0000313" key="2">
    <source>
        <dbReference type="EMBL" id="RHF70715.1"/>
    </source>
</evidence>
<feature type="transmembrane region" description="Helical" evidence="1">
    <location>
        <begin position="92"/>
        <end position="117"/>
    </location>
</feature>
<gene>
    <name evidence="2" type="ORF">DW663_09950</name>
</gene>
<accession>A0A414PQ91</accession>
<feature type="transmembrane region" description="Helical" evidence="1">
    <location>
        <begin position="138"/>
        <end position="158"/>
    </location>
</feature>
<evidence type="ECO:0008006" key="4">
    <source>
        <dbReference type="Google" id="ProtNLM"/>
    </source>
</evidence>
<dbReference type="EMBL" id="QRHL01000022">
    <property type="protein sequence ID" value="RHF70715.1"/>
    <property type="molecule type" value="Genomic_DNA"/>
</dbReference>
<keyword evidence="1" id="KW-0812">Transmembrane</keyword>